<dbReference type="InterPro" id="IPR000640">
    <property type="entry name" value="EFG_V-like"/>
</dbReference>
<dbReference type="Pfam" id="PF03764">
    <property type="entry name" value="EFG_IV"/>
    <property type="match status" value="1"/>
</dbReference>
<dbReference type="Gene3D" id="3.40.50.300">
    <property type="entry name" value="P-loop containing nucleotide triphosphate hydrolases"/>
    <property type="match status" value="1"/>
</dbReference>
<dbReference type="SUPFAM" id="SSF50447">
    <property type="entry name" value="Translation proteins"/>
    <property type="match status" value="1"/>
</dbReference>
<comment type="caution">
    <text evidence="5">The sequence shown here is derived from an EMBL/GenBank/DDBJ whole genome shotgun (WGS) entry which is preliminary data.</text>
</comment>
<dbReference type="InterPro" id="IPR000795">
    <property type="entry name" value="T_Tr_GTP-bd_dom"/>
</dbReference>
<evidence type="ECO:0000313" key="5">
    <source>
        <dbReference type="EMBL" id="MBE5035051.1"/>
    </source>
</evidence>
<dbReference type="Pfam" id="PF00009">
    <property type="entry name" value="GTP_EFTU"/>
    <property type="match status" value="1"/>
</dbReference>
<keyword evidence="3" id="KW-0342">GTP-binding</keyword>
<proteinExistence type="predicted"/>
<dbReference type="Pfam" id="PF05991">
    <property type="entry name" value="NYN_YacP"/>
    <property type="match status" value="1"/>
</dbReference>
<dbReference type="Gene3D" id="3.30.230.10">
    <property type="match status" value="1"/>
</dbReference>
<dbReference type="Pfam" id="PF00679">
    <property type="entry name" value="EFG_C"/>
    <property type="match status" value="1"/>
</dbReference>
<sequence length="858" mass="96079">MAKTVLGMLAHVDAGKTTLSEAMLYMSGAIRHHGRVDKKDSFFDDDIQERQRGITIFSKQAEMSFGDRKMILVDTPGHADLISETERAIGIMDYAVLVIDARKGVQGNTRTLISLLERYKVPLFIFVNKTDIYGDNREEVLSALNEEMDDRCVDMNSLLKTPEYQEELAVRDEQIMEEYMQSDSISTENIRAAVNRRTIIPCYFGSALKLDGVDNLIQGIIDYTDEKTYPDEFGARVYKIARDDSGNRLTYMKITGGSLSARQLVNTGKETEKVGTIRIYSGSGFRQVDNVESGCICAVTSLKNTFPGQGLGYEDKNTTASIMPVLSYRVILPENVDPKAAYLQLSQFMDEEPELDIIWDQESGEISIMFMGNVQIEILSQRIKDRLGLEVKFDKGRVRYKETVTEKSIGIGHFEPLRHYGEVHLLIEPGEQGSGIVFIDATEDGKGSEKGKIVAGYLDERSYPGVLTGSPLTDISVKILAVGVHDKHTEGGDLRQSAYRAMRNGVLKNNSILLEPVCDFEITAPQEFTGRIMSDITSMSGSFTQPKQEDEMSVIKGKAPAGEISDYPVQLSSFTNGLGTVSIGNTVYAECHNSDDVIAQVSYDPFGDLENTGDSVFCRHGSGVIVKWDKVSEMAHIRPMAISDYRRHDYNSNSRGLNTDDDLKSIFEKTYGKAKDKTHIHKQIIRPTGENKIVIDGKILKEHLIVDGYNIIYAWEDLKNLAAVNLDAARQALLEILSNYQGYRNCIITVVFDAYKVKGGNRKNERFNDIEVVYTKEGETADSYIEKTTYEEKGKAYMRVATSDNLEQQIITGNGAFKIEAADFKKEIEATDEKIREIIEEYNRKSRLNSKVTIGDKI</sequence>
<evidence type="ECO:0000256" key="2">
    <source>
        <dbReference type="ARBA" id="ARBA00022917"/>
    </source>
</evidence>
<dbReference type="InterPro" id="IPR041095">
    <property type="entry name" value="EFG_II"/>
</dbReference>
<dbReference type="InterPro" id="IPR020568">
    <property type="entry name" value="Ribosomal_Su5_D2-typ_SF"/>
</dbReference>
<dbReference type="InterPro" id="IPR009000">
    <property type="entry name" value="Transl_B-barrel_sf"/>
</dbReference>
<dbReference type="InterPro" id="IPR027417">
    <property type="entry name" value="P-loop_NTPase"/>
</dbReference>
<dbReference type="SMART" id="SM00889">
    <property type="entry name" value="EFG_IV"/>
    <property type="match status" value="1"/>
</dbReference>
<dbReference type="InterPro" id="IPR035647">
    <property type="entry name" value="EFG_III/V"/>
</dbReference>
<dbReference type="Gene3D" id="3.30.70.240">
    <property type="match status" value="1"/>
</dbReference>
<dbReference type="SUPFAM" id="SSF52540">
    <property type="entry name" value="P-loop containing nucleoside triphosphate hydrolases"/>
    <property type="match status" value="1"/>
</dbReference>
<dbReference type="PANTHER" id="PTHR43261">
    <property type="entry name" value="TRANSLATION ELONGATION FACTOR G-RELATED"/>
    <property type="match status" value="1"/>
</dbReference>
<dbReference type="CDD" id="cd10912">
    <property type="entry name" value="PIN_YacP-like"/>
    <property type="match status" value="1"/>
</dbReference>
<dbReference type="SMART" id="SM00838">
    <property type="entry name" value="EFG_C"/>
    <property type="match status" value="1"/>
</dbReference>
<dbReference type="PROSITE" id="PS51722">
    <property type="entry name" value="G_TR_2"/>
    <property type="match status" value="1"/>
</dbReference>
<dbReference type="PANTHER" id="PTHR43261:SF1">
    <property type="entry name" value="RIBOSOME-RELEASING FACTOR 2, MITOCHONDRIAL"/>
    <property type="match status" value="1"/>
</dbReference>
<dbReference type="InterPro" id="IPR005517">
    <property type="entry name" value="Transl_elong_EFG/EF2_IV"/>
</dbReference>
<evidence type="ECO:0000256" key="3">
    <source>
        <dbReference type="ARBA" id="ARBA00023134"/>
    </source>
</evidence>
<keyword evidence="2" id="KW-0648">Protein biosynthesis</keyword>
<dbReference type="PRINTS" id="PR00315">
    <property type="entry name" value="ELONGATNFCT"/>
</dbReference>
<dbReference type="RefSeq" id="WP_226384719.1">
    <property type="nucleotide sequence ID" value="NZ_JADCKA010000002.1"/>
</dbReference>
<dbReference type="EMBL" id="JADCKA010000002">
    <property type="protein sequence ID" value="MBE5035051.1"/>
    <property type="molecule type" value="Genomic_DNA"/>
</dbReference>
<accession>A0ABR9QW06</accession>
<dbReference type="NCBIfam" id="TIGR00231">
    <property type="entry name" value="small_GTP"/>
    <property type="match status" value="1"/>
</dbReference>
<dbReference type="Pfam" id="PF14492">
    <property type="entry name" value="EFG_III"/>
    <property type="match status" value="1"/>
</dbReference>
<reference evidence="5 6" key="1">
    <citation type="submission" date="2020-10" db="EMBL/GenBank/DDBJ databases">
        <title>ChiBAC.</title>
        <authorList>
            <person name="Zenner C."/>
            <person name="Hitch T.C.A."/>
            <person name="Clavel T."/>
        </authorList>
    </citation>
    <scope>NUCLEOTIDE SEQUENCE [LARGE SCALE GENOMIC DNA]</scope>
    <source>
        <strain evidence="5 6">DSM 108706</strain>
    </source>
</reference>
<evidence type="ECO:0000256" key="1">
    <source>
        <dbReference type="ARBA" id="ARBA00022741"/>
    </source>
</evidence>
<keyword evidence="1" id="KW-0547">Nucleotide-binding</keyword>
<feature type="domain" description="Tr-type G" evidence="4">
    <location>
        <begin position="1"/>
        <end position="228"/>
    </location>
</feature>
<keyword evidence="6" id="KW-1185">Reference proteome</keyword>
<dbReference type="SUPFAM" id="SSF54980">
    <property type="entry name" value="EF-G C-terminal domain-like"/>
    <property type="match status" value="2"/>
</dbReference>
<dbReference type="Proteomes" id="UP001516588">
    <property type="component" value="Unassembled WGS sequence"/>
</dbReference>
<name>A0ABR9QW06_9FIRM</name>
<gene>
    <name evidence="5" type="ORF">INF20_02000</name>
</gene>
<dbReference type="Gene3D" id="3.30.70.870">
    <property type="entry name" value="Elongation Factor G (Translational Gtpase), domain 3"/>
    <property type="match status" value="1"/>
</dbReference>
<dbReference type="InterPro" id="IPR005225">
    <property type="entry name" value="Small_GTP-bd"/>
</dbReference>
<dbReference type="InterPro" id="IPR014721">
    <property type="entry name" value="Ribsml_uS5_D2-typ_fold_subgr"/>
</dbReference>
<evidence type="ECO:0000313" key="6">
    <source>
        <dbReference type="Proteomes" id="UP001516588"/>
    </source>
</evidence>
<dbReference type="SUPFAM" id="SSF54211">
    <property type="entry name" value="Ribosomal protein S5 domain 2-like"/>
    <property type="match status" value="1"/>
</dbReference>
<dbReference type="Gene3D" id="2.40.30.10">
    <property type="entry name" value="Translation factors"/>
    <property type="match status" value="1"/>
</dbReference>
<organism evidence="5 6">
    <name type="scientific">Gallibacter intestinalis</name>
    <dbReference type="NCBI Taxonomy" id="2779356"/>
    <lineage>
        <taxon>Bacteria</taxon>
        <taxon>Bacillati</taxon>
        <taxon>Bacillota</taxon>
        <taxon>Clostridia</taxon>
        <taxon>Eubacteriales</taxon>
        <taxon>Eubacteriaceae</taxon>
        <taxon>Gallibacter</taxon>
    </lineage>
</organism>
<evidence type="ECO:0000259" key="4">
    <source>
        <dbReference type="PROSITE" id="PS51722"/>
    </source>
</evidence>
<dbReference type="InterPro" id="IPR010298">
    <property type="entry name" value="YacP-like"/>
</dbReference>
<protein>
    <submittedName>
        <fullName evidence="5">TetM/TetW/TetO/TetS family tetracycline resistance ribosomal protection protein</fullName>
    </submittedName>
</protein>